<feature type="coiled-coil region" evidence="1">
    <location>
        <begin position="37"/>
        <end position="71"/>
    </location>
</feature>
<feature type="signal peptide" evidence="2">
    <location>
        <begin position="1"/>
        <end position="24"/>
    </location>
</feature>
<keyword evidence="2" id="KW-0732">Signal</keyword>
<keyword evidence="1" id="KW-0175">Coiled coil</keyword>
<evidence type="ECO:0000256" key="2">
    <source>
        <dbReference type="SAM" id="SignalP"/>
    </source>
</evidence>
<evidence type="ECO:0000256" key="1">
    <source>
        <dbReference type="SAM" id="Coils"/>
    </source>
</evidence>
<sequence length="257" mass="29230">MKLFLLKPVLFFSLFFLLTGPWVAFCSQTAEKVKKKVDSSIATRQKTQKQLDRWEQQKAGLVAEYEQLKQQQELLAAANVELITQAKAHRLALDELMARKEANLKIQKEMLPFLKEVYAALEEMVLNDAPFLREERRNRLQKLALLMDDVDISIAEKYRKVMEALCVEAEYGNTIEVTQDKIELSGSEVLADIFRLGRISLFALTLDQQSAGVFNVAENRWDALSKEHLQSVAAAVEMGKKQRTVEVMSLPIGQLAN</sequence>
<evidence type="ECO:0000313" key="4">
    <source>
        <dbReference type="Proteomes" id="UP000192418"/>
    </source>
</evidence>
<dbReference type="AlphaFoldDB" id="A0A1W1YTJ4"/>
<feature type="chain" id="PRO_5012641989" description="DUF3450 domain-containing protein" evidence="2">
    <location>
        <begin position="25"/>
        <end position="257"/>
    </location>
</feature>
<evidence type="ECO:0008006" key="5">
    <source>
        <dbReference type="Google" id="ProtNLM"/>
    </source>
</evidence>
<keyword evidence="4" id="KW-1185">Reference proteome</keyword>
<dbReference type="RefSeq" id="WP_084066652.1">
    <property type="nucleotide sequence ID" value="NZ_FWXY01000001.1"/>
</dbReference>
<dbReference type="InterPro" id="IPR016866">
    <property type="entry name" value="UCP028069"/>
</dbReference>
<evidence type="ECO:0000313" key="3">
    <source>
        <dbReference type="EMBL" id="SMC39540.1"/>
    </source>
</evidence>
<accession>A0A1W1YTJ4</accession>
<organism evidence="3 4">
    <name type="scientific">Desulfocicer vacuolatum DSM 3385</name>
    <dbReference type="NCBI Taxonomy" id="1121400"/>
    <lineage>
        <taxon>Bacteria</taxon>
        <taxon>Pseudomonadati</taxon>
        <taxon>Thermodesulfobacteriota</taxon>
        <taxon>Desulfobacteria</taxon>
        <taxon>Desulfobacterales</taxon>
        <taxon>Desulfobacteraceae</taxon>
        <taxon>Desulfocicer</taxon>
    </lineage>
</organism>
<protein>
    <recommendedName>
        <fullName evidence="5">DUF3450 domain-containing protein</fullName>
    </recommendedName>
</protein>
<reference evidence="3 4" key="1">
    <citation type="submission" date="2017-04" db="EMBL/GenBank/DDBJ databases">
        <authorList>
            <person name="Afonso C.L."/>
            <person name="Miller P.J."/>
            <person name="Scott M.A."/>
            <person name="Spackman E."/>
            <person name="Goraichik I."/>
            <person name="Dimitrov K.M."/>
            <person name="Suarez D.L."/>
            <person name="Swayne D.E."/>
        </authorList>
    </citation>
    <scope>NUCLEOTIDE SEQUENCE [LARGE SCALE GENOMIC DNA]</scope>
    <source>
        <strain evidence="3 4">DSM 3385</strain>
    </source>
</reference>
<dbReference type="EMBL" id="FWXY01000001">
    <property type="protein sequence ID" value="SMC39540.1"/>
    <property type="molecule type" value="Genomic_DNA"/>
</dbReference>
<name>A0A1W1YTJ4_9BACT</name>
<dbReference type="Pfam" id="PF11932">
    <property type="entry name" value="DUF3450"/>
    <property type="match status" value="1"/>
</dbReference>
<proteinExistence type="predicted"/>
<dbReference type="OrthoDB" id="5880116at2"/>
<dbReference type="STRING" id="1121400.SAMN02746065_101362"/>
<gene>
    <name evidence="3" type="ORF">SAMN02746065_101362</name>
</gene>
<dbReference type="Proteomes" id="UP000192418">
    <property type="component" value="Unassembled WGS sequence"/>
</dbReference>
<dbReference type="PIRSF" id="PIRSF028069">
    <property type="entry name" value="UCP028069"/>
    <property type="match status" value="1"/>
</dbReference>